<dbReference type="Pfam" id="PF02622">
    <property type="entry name" value="DUF179"/>
    <property type="match status" value="1"/>
</dbReference>
<gene>
    <name evidence="2" type="ORF">AL705_04540</name>
</gene>
<dbReference type="GO" id="GO:0005829">
    <property type="term" value="C:cytosol"/>
    <property type="evidence" value="ECO:0007669"/>
    <property type="project" value="TreeGrafter"/>
</dbReference>
<dbReference type="InterPro" id="IPR003774">
    <property type="entry name" value="AlgH-like"/>
</dbReference>
<evidence type="ECO:0000256" key="1">
    <source>
        <dbReference type="ARBA" id="ARBA00009600"/>
    </source>
</evidence>
<dbReference type="PANTHER" id="PTHR30327:SF1">
    <property type="entry name" value="UPF0301 PROTEIN YQGE"/>
    <property type="match status" value="1"/>
</dbReference>
<accession>A0A0M4LZX3</accession>
<name>A0A0M4LZX3_9ACTN</name>
<dbReference type="STRING" id="1528099.AL705_04540"/>
<dbReference type="Proteomes" id="UP000068137">
    <property type="component" value="Chromosome"/>
</dbReference>
<dbReference type="SUPFAM" id="SSF143456">
    <property type="entry name" value="VC0467-like"/>
    <property type="match status" value="1"/>
</dbReference>
<proteinExistence type="inferred from homology"/>
<sequence length="210" mass="23853">MNPYGNLSQFGAFADRIFLAMDQRDPYKGCLLVSAPDLRDEVFSRSVICLFEHDDTQGTFGIILNQQSEVSVHSVLPLFAPYCSKPASFFIGGPVETERVTGLLRLKPDCPVDLSLMHPVRGRTFLMDPTAHTIYRTQDIRESYRLYMGYCAWQPGQLAEEIAAGDWYVCDALDKDFATDHHTDLYAQVVRRQPWPLSLYASRPVDPRLN</sequence>
<dbReference type="AlphaFoldDB" id="A0A0M4LZX3"/>
<dbReference type="KEGG" id="cbq:AL705_04540"/>
<dbReference type="EMBL" id="CP012390">
    <property type="protein sequence ID" value="ALE19652.1"/>
    <property type="molecule type" value="Genomic_DNA"/>
</dbReference>
<protein>
    <submittedName>
        <fullName evidence="2">Uncharacterized protein</fullName>
    </submittedName>
</protein>
<evidence type="ECO:0000313" key="2">
    <source>
        <dbReference type="EMBL" id="ALE19652.1"/>
    </source>
</evidence>
<reference evidence="2 3" key="1">
    <citation type="journal article" date="2015" name="Genome Announc.">
        <title>Complete Genome Sequences for Two Strains of a Novel Fastidious, Partially Acid-Fast, Gram-Positive Corynebacterineae Bacterium, Derived from Human Clinical Samples.</title>
        <authorList>
            <person name="Nicholson A.C."/>
            <person name="Bell M."/>
            <person name="Humrighouse B.W."/>
            <person name="McQuiston J.R."/>
        </authorList>
    </citation>
    <scope>NUCLEOTIDE SEQUENCE [LARGE SCALE GENOMIC DNA]</scope>
    <source>
        <strain evidence="2 3">X1698</strain>
    </source>
</reference>
<evidence type="ECO:0000313" key="3">
    <source>
        <dbReference type="Proteomes" id="UP000068137"/>
    </source>
</evidence>
<dbReference type="Gene3D" id="3.40.1740.10">
    <property type="entry name" value="VC0467-like"/>
    <property type="match status" value="1"/>
</dbReference>
<organism evidence="2 3">
    <name type="scientific">Lawsonella clevelandensis</name>
    <dbReference type="NCBI Taxonomy" id="1528099"/>
    <lineage>
        <taxon>Bacteria</taxon>
        <taxon>Bacillati</taxon>
        <taxon>Actinomycetota</taxon>
        <taxon>Actinomycetes</taxon>
        <taxon>Mycobacteriales</taxon>
        <taxon>Lawsonellaceae</taxon>
        <taxon>Lawsonella</taxon>
    </lineage>
</organism>
<comment type="similarity">
    <text evidence="1">Belongs to the UPF0301 (AlgH) family.</text>
</comment>
<dbReference type="PANTHER" id="PTHR30327">
    <property type="entry name" value="UNCHARACTERIZED PROTEIN YQGE"/>
    <property type="match status" value="1"/>
</dbReference>